<evidence type="ECO:0000313" key="2">
    <source>
        <dbReference type="Proteomes" id="UP000756346"/>
    </source>
</evidence>
<dbReference type="Pfam" id="PF01042">
    <property type="entry name" value="Ribonuc_L-PSP"/>
    <property type="match status" value="1"/>
</dbReference>
<dbReference type="Gene3D" id="3.30.1330.40">
    <property type="entry name" value="RutC-like"/>
    <property type="match status" value="1"/>
</dbReference>
<dbReference type="AlphaFoldDB" id="A0A9P9BSE3"/>
<dbReference type="OrthoDB" id="309640at2759"/>
<organism evidence="1 2">
    <name type="scientific">Microdochium trichocladiopsis</name>
    <dbReference type="NCBI Taxonomy" id="1682393"/>
    <lineage>
        <taxon>Eukaryota</taxon>
        <taxon>Fungi</taxon>
        <taxon>Dikarya</taxon>
        <taxon>Ascomycota</taxon>
        <taxon>Pezizomycotina</taxon>
        <taxon>Sordariomycetes</taxon>
        <taxon>Xylariomycetidae</taxon>
        <taxon>Xylariales</taxon>
        <taxon>Microdochiaceae</taxon>
        <taxon>Microdochium</taxon>
    </lineage>
</organism>
<accession>A0A9P9BSE3</accession>
<reference evidence="1" key="1">
    <citation type="journal article" date="2021" name="Nat. Commun.">
        <title>Genetic determinants of endophytism in the Arabidopsis root mycobiome.</title>
        <authorList>
            <person name="Mesny F."/>
            <person name="Miyauchi S."/>
            <person name="Thiergart T."/>
            <person name="Pickel B."/>
            <person name="Atanasova L."/>
            <person name="Karlsson M."/>
            <person name="Huettel B."/>
            <person name="Barry K.W."/>
            <person name="Haridas S."/>
            <person name="Chen C."/>
            <person name="Bauer D."/>
            <person name="Andreopoulos W."/>
            <person name="Pangilinan J."/>
            <person name="LaButti K."/>
            <person name="Riley R."/>
            <person name="Lipzen A."/>
            <person name="Clum A."/>
            <person name="Drula E."/>
            <person name="Henrissat B."/>
            <person name="Kohler A."/>
            <person name="Grigoriev I.V."/>
            <person name="Martin F.M."/>
            <person name="Hacquard S."/>
        </authorList>
    </citation>
    <scope>NUCLEOTIDE SEQUENCE</scope>
    <source>
        <strain evidence="1">MPI-CAGE-CH-0230</strain>
    </source>
</reference>
<dbReference type="InterPro" id="IPR035959">
    <property type="entry name" value="RutC-like_sf"/>
</dbReference>
<proteinExistence type="predicted"/>
<dbReference type="PANTHER" id="PTHR43857">
    <property type="entry name" value="BLR7761 PROTEIN"/>
    <property type="match status" value="1"/>
</dbReference>
<dbReference type="EMBL" id="JAGTJQ010000006">
    <property type="protein sequence ID" value="KAH7028751.1"/>
    <property type="molecule type" value="Genomic_DNA"/>
</dbReference>
<dbReference type="InterPro" id="IPR006175">
    <property type="entry name" value="YjgF/YER057c/UK114"/>
</dbReference>
<sequence>MSNAQFSNYPGTECIPRDYHFSQVVRIGNTLRTSGQGGWDANSSIAPSRKAQIDLALQIVLAALRAAEPPATYKNVVSVRNYHTDLGRTFMMMPADFKELGADHRPMWTCVEVKRLALDEMAIEIEVEALV</sequence>
<dbReference type="PANTHER" id="PTHR43857:SF1">
    <property type="entry name" value="YJGH FAMILY PROTEIN"/>
    <property type="match status" value="1"/>
</dbReference>
<dbReference type="Proteomes" id="UP000756346">
    <property type="component" value="Unassembled WGS sequence"/>
</dbReference>
<name>A0A9P9BSE3_9PEZI</name>
<protein>
    <submittedName>
        <fullName evidence="1">Endoribonuclease L-PSP</fullName>
    </submittedName>
</protein>
<dbReference type="RefSeq" id="XP_046011039.1">
    <property type="nucleotide sequence ID" value="XM_046161002.1"/>
</dbReference>
<keyword evidence="2" id="KW-1185">Reference proteome</keyword>
<comment type="caution">
    <text evidence="1">The sequence shown here is derived from an EMBL/GenBank/DDBJ whole genome shotgun (WGS) entry which is preliminary data.</text>
</comment>
<gene>
    <name evidence="1" type="ORF">B0I36DRAFT_384429</name>
</gene>
<dbReference type="SUPFAM" id="SSF55298">
    <property type="entry name" value="YjgF-like"/>
    <property type="match status" value="1"/>
</dbReference>
<dbReference type="GeneID" id="70190548"/>
<evidence type="ECO:0000313" key="1">
    <source>
        <dbReference type="EMBL" id="KAH7028751.1"/>
    </source>
</evidence>